<name>A0A0L6UDB2_9BASI</name>
<reference evidence="1 2" key="1">
    <citation type="submission" date="2015-08" db="EMBL/GenBank/DDBJ databases">
        <title>Next Generation Sequencing and Analysis of the Genome of Puccinia sorghi L Schw, the Causal Agent of Maize Common Rust.</title>
        <authorList>
            <person name="Rochi L."/>
            <person name="Burguener G."/>
            <person name="Darino M."/>
            <person name="Turjanski A."/>
            <person name="Kreff E."/>
            <person name="Dieguez M.J."/>
            <person name="Sacco F."/>
        </authorList>
    </citation>
    <scope>NUCLEOTIDE SEQUENCE [LARGE SCALE GENOMIC DNA]</scope>
    <source>
        <strain evidence="1 2">RO10H11247</strain>
    </source>
</reference>
<evidence type="ECO:0000313" key="2">
    <source>
        <dbReference type="Proteomes" id="UP000037035"/>
    </source>
</evidence>
<organism evidence="1 2">
    <name type="scientific">Puccinia sorghi</name>
    <dbReference type="NCBI Taxonomy" id="27349"/>
    <lineage>
        <taxon>Eukaryota</taxon>
        <taxon>Fungi</taxon>
        <taxon>Dikarya</taxon>
        <taxon>Basidiomycota</taxon>
        <taxon>Pucciniomycotina</taxon>
        <taxon>Pucciniomycetes</taxon>
        <taxon>Pucciniales</taxon>
        <taxon>Pucciniaceae</taxon>
        <taxon>Puccinia</taxon>
    </lineage>
</organism>
<protein>
    <submittedName>
        <fullName evidence="1">Uncharacterized protein</fullName>
    </submittedName>
</protein>
<evidence type="ECO:0000313" key="1">
    <source>
        <dbReference type="EMBL" id="KNZ46232.1"/>
    </source>
</evidence>
<sequence length="248" mass="28231">MMKDVQAIQHDPQNLIGKAKLDVQLTKKICCQLCFHLYYLEPTNLWHCHYKPFNDSDACDKELFIQKKIYQGHTDVGELAYHSKPPKILPNVITTPCCVFLSQPILTWITWLLSMPHTENKLQDWIQVNQKVKDKGYLSDIQHGHTFKNTTWKSSPDILKLGLSLFIDWFNPRGNKIAGKVESSGLLALSCLNLPPIIRTKLSHMCIARITPGPYSANPQTFNHLLSPLVDKMIVLDAVERKTVSVGD</sequence>
<gene>
    <name evidence="1" type="ORF">VP01_7457g1</name>
</gene>
<dbReference type="OrthoDB" id="2505776at2759"/>
<dbReference type="AlphaFoldDB" id="A0A0L6UDB2"/>
<dbReference type="EMBL" id="LAVV01012891">
    <property type="protein sequence ID" value="KNZ46232.1"/>
    <property type="molecule type" value="Genomic_DNA"/>
</dbReference>
<keyword evidence="2" id="KW-1185">Reference proteome</keyword>
<proteinExistence type="predicted"/>
<comment type="caution">
    <text evidence="1">The sequence shown here is derived from an EMBL/GenBank/DDBJ whole genome shotgun (WGS) entry which is preliminary data.</text>
</comment>
<accession>A0A0L6UDB2</accession>
<dbReference type="VEuPathDB" id="FungiDB:VP01_7457g1"/>
<dbReference type="Proteomes" id="UP000037035">
    <property type="component" value="Unassembled WGS sequence"/>
</dbReference>